<keyword evidence="5" id="KW-1185">Reference proteome</keyword>
<dbReference type="GO" id="GO:0015979">
    <property type="term" value="P:photosynthesis"/>
    <property type="evidence" value="ECO:0007669"/>
    <property type="project" value="UniProtKB-KW"/>
</dbReference>
<evidence type="ECO:0000313" key="5">
    <source>
        <dbReference type="Proteomes" id="UP000057981"/>
    </source>
</evidence>
<evidence type="ECO:0000256" key="2">
    <source>
        <dbReference type="ARBA" id="ARBA00023276"/>
    </source>
</evidence>
<dbReference type="PATRIC" id="fig|1736674.3.peg.550"/>
<keyword evidence="1" id="KW-0602">Photosynthesis</keyword>
<dbReference type="KEGG" id="ahz:APS56_02660"/>
<gene>
    <name evidence="4" type="ORF">APS56_02660</name>
</gene>
<dbReference type="EMBL" id="CP012898">
    <property type="protein sequence ID" value="ALJ04118.1"/>
    <property type="molecule type" value="Genomic_DNA"/>
</dbReference>
<dbReference type="PANTHER" id="PTHR47128:SF2">
    <property type="entry name" value="PROTEIN HIGH CHLOROPHYLL FLUORESCENCE PHENOTYPE 244, CHLOROPLASTIC"/>
    <property type="match status" value="1"/>
</dbReference>
<keyword evidence="2" id="KW-0604">Photosystem II</keyword>
<dbReference type="SUPFAM" id="SSF51735">
    <property type="entry name" value="NAD(P)-binding Rossmann-fold domains"/>
    <property type="match status" value="1"/>
</dbReference>
<protein>
    <recommendedName>
        <fullName evidence="3">NAD(P)-binding domain-containing protein</fullName>
    </recommendedName>
</protein>
<dbReference type="RefSeq" id="WP_054724523.1">
    <property type="nucleotide sequence ID" value="NZ_CP012898.1"/>
</dbReference>
<dbReference type="Proteomes" id="UP000057981">
    <property type="component" value="Chromosome"/>
</dbReference>
<proteinExistence type="predicted"/>
<dbReference type="GO" id="GO:0009523">
    <property type="term" value="C:photosystem II"/>
    <property type="evidence" value="ECO:0007669"/>
    <property type="project" value="UniProtKB-KW"/>
</dbReference>
<evidence type="ECO:0000256" key="1">
    <source>
        <dbReference type="ARBA" id="ARBA00022531"/>
    </source>
</evidence>
<sequence>MNRILITGGTGHLGRKVAKTLISQNYKVGVLSTKTFTPTKEDNITYYMGNLAENTGLKKATNNVDVVIHCASNPRDFQLVDVEGTKNLLKAIGSRAIKHFVYISIVGVDKSDYPYYQAKLEVENLVSNSGFPYTIVRTTQFHSFVVNLIQNFINETTDDKSILKIPKELKFQSIGTQEVAELLARISLESPKGLLPDFGGPKILSFEKMTDSYLKEFHPSWEIQTEMTNDIRHQLFRTGVNLSPNNTFGKEDWNTFIKTINYK</sequence>
<feature type="domain" description="NAD(P)-binding" evidence="3">
    <location>
        <begin position="8"/>
        <end position="142"/>
    </location>
</feature>
<dbReference type="Pfam" id="PF13460">
    <property type="entry name" value="NAD_binding_10"/>
    <property type="match status" value="1"/>
</dbReference>
<dbReference type="InterPro" id="IPR036291">
    <property type="entry name" value="NAD(P)-bd_dom_sf"/>
</dbReference>
<dbReference type="InterPro" id="IPR044256">
    <property type="entry name" value="HCF244-like"/>
</dbReference>
<dbReference type="InterPro" id="IPR016040">
    <property type="entry name" value="NAD(P)-bd_dom"/>
</dbReference>
<dbReference type="AlphaFoldDB" id="A0A0N7HY31"/>
<dbReference type="Gene3D" id="3.40.50.720">
    <property type="entry name" value="NAD(P)-binding Rossmann-like Domain"/>
    <property type="match status" value="1"/>
</dbReference>
<name>A0A0N7HY31_9FLAO</name>
<evidence type="ECO:0000313" key="4">
    <source>
        <dbReference type="EMBL" id="ALJ04118.1"/>
    </source>
</evidence>
<dbReference type="PANTHER" id="PTHR47128">
    <property type="match status" value="1"/>
</dbReference>
<accession>A0A0N7HY31</accession>
<organism evidence="4 5">
    <name type="scientific">Pseudalgibacter alginicilyticus</name>
    <dbReference type="NCBI Taxonomy" id="1736674"/>
    <lineage>
        <taxon>Bacteria</taxon>
        <taxon>Pseudomonadati</taxon>
        <taxon>Bacteroidota</taxon>
        <taxon>Flavobacteriia</taxon>
        <taxon>Flavobacteriales</taxon>
        <taxon>Flavobacteriaceae</taxon>
        <taxon>Pseudalgibacter</taxon>
    </lineage>
</organism>
<dbReference type="OrthoDB" id="9771302at2"/>
<evidence type="ECO:0000259" key="3">
    <source>
        <dbReference type="Pfam" id="PF13460"/>
    </source>
</evidence>
<reference evidence="4 5" key="1">
    <citation type="submission" date="2015-10" db="EMBL/GenBank/DDBJ databases">
        <authorList>
            <person name="Gilbert D.G."/>
        </authorList>
    </citation>
    <scope>NUCLEOTIDE SEQUENCE [LARGE SCALE GENOMIC DNA]</scope>
    <source>
        <strain evidence="5">HZ-22</strain>
    </source>
</reference>
<dbReference type="STRING" id="1736674.APS56_02660"/>